<gene>
    <name evidence="2" type="ORF">WJ33_25565</name>
</gene>
<dbReference type="Gene3D" id="3.50.50.60">
    <property type="entry name" value="FAD/NAD(P)-binding domain"/>
    <property type="match status" value="1"/>
</dbReference>
<protein>
    <recommendedName>
        <fullName evidence="1">FAD-binding domain-containing protein</fullName>
    </recommendedName>
</protein>
<comment type="caution">
    <text evidence="2">The sequence shown here is derived from an EMBL/GenBank/DDBJ whole genome shotgun (WGS) entry which is preliminary data.</text>
</comment>
<dbReference type="SUPFAM" id="SSF51905">
    <property type="entry name" value="FAD/NAD(P)-binding domain"/>
    <property type="match status" value="1"/>
</dbReference>
<evidence type="ECO:0000259" key="1">
    <source>
        <dbReference type="Pfam" id="PF01494"/>
    </source>
</evidence>
<accession>A0A118HTC5</accession>
<dbReference type="Pfam" id="PF01494">
    <property type="entry name" value="FAD_binding_3"/>
    <property type="match status" value="1"/>
</dbReference>
<dbReference type="PANTHER" id="PTHR43747:SF1">
    <property type="entry name" value="SLR1998 PROTEIN"/>
    <property type="match status" value="1"/>
</dbReference>
<evidence type="ECO:0000313" key="3">
    <source>
        <dbReference type="Proteomes" id="UP000064029"/>
    </source>
</evidence>
<dbReference type="Proteomes" id="UP000064029">
    <property type="component" value="Unassembled WGS sequence"/>
</dbReference>
<dbReference type="InterPro" id="IPR050816">
    <property type="entry name" value="Flavin-dep_Halogenase_NPB"/>
</dbReference>
<dbReference type="PANTHER" id="PTHR43747">
    <property type="entry name" value="FAD-BINDING PROTEIN"/>
    <property type="match status" value="1"/>
</dbReference>
<dbReference type="EMBL" id="LOXM01000126">
    <property type="protein sequence ID" value="KVG67161.1"/>
    <property type="molecule type" value="Genomic_DNA"/>
</dbReference>
<name>A0A118HTC5_9BURK</name>
<reference evidence="2 3" key="1">
    <citation type="submission" date="2015-11" db="EMBL/GenBank/DDBJ databases">
        <title>Expanding the genomic diversity of Burkholderia species for the development of highly accurate diagnostics.</title>
        <authorList>
            <person name="Sahl J."/>
            <person name="Keim P."/>
            <person name="Wagner D."/>
        </authorList>
    </citation>
    <scope>NUCLEOTIDE SEQUENCE [LARGE SCALE GENOMIC DNA]</scope>
    <source>
        <strain evidence="2 3">MSMB2036</strain>
    </source>
</reference>
<dbReference type="RefSeq" id="WP_059752095.1">
    <property type="nucleotide sequence ID" value="NZ_LOXM01000126.1"/>
</dbReference>
<evidence type="ECO:0000313" key="2">
    <source>
        <dbReference type="EMBL" id="KVG67161.1"/>
    </source>
</evidence>
<dbReference type="AlphaFoldDB" id="A0A118HTC5"/>
<organism evidence="2 3">
    <name type="scientific">Burkholderia ubonensis</name>
    <dbReference type="NCBI Taxonomy" id="101571"/>
    <lineage>
        <taxon>Bacteria</taxon>
        <taxon>Pseudomonadati</taxon>
        <taxon>Pseudomonadota</taxon>
        <taxon>Betaproteobacteria</taxon>
        <taxon>Burkholderiales</taxon>
        <taxon>Burkholderiaceae</taxon>
        <taxon>Burkholderia</taxon>
        <taxon>Burkholderia cepacia complex</taxon>
    </lineage>
</organism>
<dbReference type="OrthoDB" id="103324at2"/>
<dbReference type="InterPro" id="IPR002938">
    <property type="entry name" value="FAD-bd"/>
</dbReference>
<dbReference type="PRINTS" id="PR00420">
    <property type="entry name" value="RNGMNOXGNASE"/>
</dbReference>
<dbReference type="Gene3D" id="3.30.9.100">
    <property type="match status" value="1"/>
</dbReference>
<feature type="domain" description="FAD-binding" evidence="1">
    <location>
        <begin position="7"/>
        <end position="326"/>
    </location>
</feature>
<sequence>MTTDRDDVLVVGAGPAGCATALALDAAGCRVAVLDRPSAQSIRIGESATPDVAALLRRLGVDDRLERAGHRFYHGNLSLWGDDQPRVDHFLFHGAGHGWHLDRAAFDAQLRDAVRARGVPVRQCSGVEAILPASDGWTIRTRGIGELRARALVDAGGRRSPLAAWFGVRRRRFDGMVALAVHAPQARELAGLSLVESFAHGWWYAVGLPDGRALVTLMTDRDIAAARRFRDADEYRRAWQDTRLLAKHVPPVQTPAAVHVFAAHSGCLERSAGGGWIAVGDALMGLDPLTSSGISGALCDGLAAAPAIVDMLAGRPDGALAYAARANAVFGRYLAERVRRYDAETRWPQHVFWARRRHGNRAALAEAAEGYV</sequence>
<proteinExistence type="predicted"/>
<dbReference type="InterPro" id="IPR036188">
    <property type="entry name" value="FAD/NAD-bd_sf"/>
</dbReference>
<dbReference type="GO" id="GO:0071949">
    <property type="term" value="F:FAD binding"/>
    <property type="evidence" value="ECO:0007669"/>
    <property type="project" value="InterPro"/>
</dbReference>